<dbReference type="PANTHER" id="PTHR45931">
    <property type="entry name" value="SI:CH211-59O9.10"/>
    <property type="match status" value="1"/>
</dbReference>
<comment type="catalytic activity">
    <reaction evidence="1">
        <text>S-ubiquitinyl-[E2 ubiquitin-conjugating enzyme]-L-cysteine + [acceptor protein]-L-lysine = [E2 ubiquitin-conjugating enzyme]-L-cysteine + N(6)-ubiquitinyl-[acceptor protein]-L-lysine.</text>
        <dbReference type="EC" id="2.3.2.27"/>
    </reaction>
</comment>
<dbReference type="Proteomes" id="UP000472260">
    <property type="component" value="Unassembled WGS sequence"/>
</dbReference>
<protein>
    <recommendedName>
        <fullName evidence="2">RING-type E3 ubiquitin transferase</fullName>
        <ecNumber evidence="2">2.3.2.27</ecNumber>
    </recommendedName>
</protein>
<evidence type="ECO:0000256" key="2">
    <source>
        <dbReference type="ARBA" id="ARBA00012483"/>
    </source>
</evidence>
<dbReference type="SMART" id="SM00184">
    <property type="entry name" value="RING"/>
    <property type="match status" value="1"/>
</dbReference>
<dbReference type="CDD" id="cd16465">
    <property type="entry name" value="RING-H2_PJA1_2"/>
    <property type="match status" value="1"/>
</dbReference>
<dbReference type="Ensembl" id="ENSSANT00000099245.1">
    <property type="protein sequence ID" value="ENSSANP00000093436.1"/>
    <property type="gene ID" value="ENSSANG00000046059.1"/>
</dbReference>
<evidence type="ECO:0000256" key="4">
    <source>
        <dbReference type="ARBA" id="ARBA00022679"/>
    </source>
</evidence>
<evidence type="ECO:0000256" key="7">
    <source>
        <dbReference type="ARBA" id="ARBA00022786"/>
    </source>
</evidence>
<proteinExistence type="predicted"/>
<accession>A0A671SB66</accession>
<gene>
    <name evidence="12" type="primary">LOC107663782</name>
</gene>
<dbReference type="InterPro" id="IPR001841">
    <property type="entry name" value="Znf_RING"/>
</dbReference>
<dbReference type="PROSITE" id="PS50089">
    <property type="entry name" value="ZF_RING_2"/>
    <property type="match status" value="1"/>
</dbReference>
<evidence type="ECO:0000256" key="6">
    <source>
        <dbReference type="ARBA" id="ARBA00022771"/>
    </source>
</evidence>
<keyword evidence="3" id="KW-0597">Phosphoprotein</keyword>
<evidence type="ECO:0000313" key="13">
    <source>
        <dbReference type="Proteomes" id="UP000472260"/>
    </source>
</evidence>
<organism evidence="12 13">
    <name type="scientific">Sinocyclocheilus anshuiensis</name>
    <dbReference type="NCBI Taxonomy" id="1608454"/>
    <lineage>
        <taxon>Eukaryota</taxon>
        <taxon>Metazoa</taxon>
        <taxon>Chordata</taxon>
        <taxon>Craniata</taxon>
        <taxon>Vertebrata</taxon>
        <taxon>Euteleostomi</taxon>
        <taxon>Actinopterygii</taxon>
        <taxon>Neopterygii</taxon>
        <taxon>Teleostei</taxon>
        <taxon>Ostariophysi</taxon>
        <taxon>Cypriniformes</taxon>
        <taxon>Cyprinidae</taxon>
        <taxon>Cyprininae</taxon>
        <taxon>Sinocyclocheilus</taxon>
    </lineage>
</organism>
<dbReference type="AlphaFoldDB" id="A0A671SB66"/>
<reference evidence="12" key="1">
    <citation type="submission" date="2025-08" db="UniProtKB">
        <authorList>
            <consortium name="Ensembl"/>
        </authorList>
    </citation>
    <scope>IDENTIFICATION</scope>
</reference>
<dbReference type="Pfam" id="PF13639">
    <property type="entry name" value="zf-RING_2"/>
    <property type="match status" value="1"/>
</dbReference>
<keyword evidence="13" id="KW-1185">Reference proteome</keyword>
<evidence type="ECO:0000256" key="9">
    <source>
        <dbReference type="PROSITE-ProRule" id="PRU00175"/>
    </source>
</evidence>
<dbReference type="FunFam" id="3.30.40.10:FF:000152">
    <property type="entry name" value="E3 ubiquitin-protein ligase Praja-1 isoform X1"/>
    <property type="match status" value="1"/>
</dbReference>
<evidence type="ECO:0000256" key="3">
    <source>
        <dbReference type="ARBA" id="ARBA00022553"/>
    </source>
</evidence>
<keyword evidence="6 9" id="KW-0863">Zinc-finger</keyword>
<dbReference type="Gene3D" id="3.30.40.10">
    <property type="entry name" value="Zinc/RING finger domain, C3HC4 (zinc finger)"/>
    <property type="match status" value="1"/>
</dbReference>
<evidence type="ECO:0000256" key="8">
    <source>
        <dbReference type="ARBA" id="ARBA00022833"/>
    </source>
</evidence>
<dbReference type="InterPro" id="IPR051834">
    <property type="entry name" value="RING_finger_E3_ligase"/>
</dbReference>
<reference evidence="12" key="2">
    <citation type="submission" date="2025-09" db="UniProtKB">
        <authorList>
            <consortium name="Ensembl"/>
        </authorList>
    </citation>
    <scope>IDENTIFICATION</scope>
</reference>
<dbReference type="GO" id="GO:0005634">
    <property type="term" value="C:nucleus"/>
    <property type="evidence" value="ECO:0007669"/>
    <property type="project" value="TreeGrafter"/>
</dbReference>
<feature type="compositionally biased region" description="Polar residues" evidence="10">
    <location>
        <begin position="333"/>
        <end position="353"/>
    </location>
</feature>
<keyword evidence="7" id="KW-0833">Ubl conjugation pathway</keyword>
<dbReference type="EC" id="2.3.2.27" evidence="2"/>
<evidence type="ECO:0000259" key="11">
    <source>
        <dbReference type="PROSITE" id="PS50089"/>
    </source>
</evidence>
<evidence type="ECO:0000256" key="10">
    <source>
        <dbReference type="SAM" id="MobiDB-lite"/>
    </source>
</evidence>
<keyword evidence="8" id="KW-0862">Zinc</keyword>
<keyword evidence="4" id="KW-0808">Transferase</keyword>
<feature type="region of interest" description="Disordered" evidence="10">
    <location>
        <begin position="332"/>
        <end position="353"/>
    </location>
</feature>
<feature type="region of interest" description="Disordered" evidence="10">
    <location>
        <begin position="89"/>
        <end position="130"/>
    </location>
</feature>
<feature type="domain" description="RING-type" evidence="11">
    <location>
        <begin position="281"/>
        <end position="322"/>
    </location>
</feature>
<keyword evidence="5" id="KW-0479">Metal-binding</keyword>
<sequence length="353" mass="38743">MGQEAGKSAWHKPAGGYQTISGRRYGRRHAYISFRPVTDKQRVASTEDCQNKERTSSRKDPAVGGLTCVCACNLLCVLSSSSEFSEGEWSASWTSDSGLEKERCTSEESWETLPGMDEPPGSSSSLEEVPSLNLALEEQTPLEEGEIPWLMYNEDSGSSSDEDPDGVSQFVHPGLFILDGNNNLEDDSSMSEDLDTEWRFLDEFGDGFGMAQAISYVDHSQLLTYMALEERLAQAMEAALAHLESLAIDVEQAHPPATEQTIDCLPQITMNAENTEQEQCCAICCCEYVKDEIATQLPCHHMFHKLCVTLWLRKSGTCPVCRHVLTPAVTEPASLNSEQETPPPSHSASGGTC</sequence>
<name>A0A671SB66_9TELE</name>
<evidence type="ECO:0000256" key="5">
    <source>
        <dbReference type="ARBA" id="ARBA00022723"/>
    </source>
</evidence>
<dbReference type="GO" id="GO:0061630">
    <property type="term" value="F:ubiquitin protein ligase activity"/>
    <property type="evidence" value="ECO:0007669"/>
    <property type="project" value="UniProtKB-EC"/>
</dbReference>
<dbReference type="SUPFAM" id="SSF57850">
    <property type="entry name" value="RING/U-box"/>
    <property type="match status" value="1"/>
</dbReference>
<evidence type="ECO:0000256" key="1">
    <source>
        <dbReference type="ARBA" id="ARBA00000900"/>
    </source>
</evidence>
<dbReference type="GO" id="GO:0008270">
    <property type="term" value="F:zinc ion binding"/>
    <property type="evidence" value="ECO:0007669"/>
    <property type="project" value="UniProtKB-KW"/>
</dbReference>
<evidence type="ECO:0000313" key="12">
    <source>
        <dbReference type="Ensembl" id="ENSSANP00000093436.1"/>
    </source>
</evidence>
<dbReference type="PANTHER" id="PTHR45931:SF3">
    <property type="entry name" value="RING ZINC FINGER-CONTAINING PROTEIN"/>
    <property type="match status" value="1"/>
</dbReference>
<dbReference type="InterPro" id="IPR013083">
    <property type="entry name" value="Znf_RING/FYVE/PHD"/>
</dbReference>
<dbReference type="GO" id="GO:0006511">
    <property type="term" value="P:ubiquitin-dependent protein catabolic process"/>
    <property type="evidence" value="ECO:0007669"/>
    <property type="project" value="TreeGrafter"/>
</dbReference>